<reference evidence="3" key="1">
    <citation type="submission" date="2018-09" db="EMBL/GenBank/DDBJ databases">
        <authorList>
            <person name="Tuo L."/>
        </authorList>
    </citation>
    <scope>NUCLEOTIDE SEQUENCE [LARGE SCALE GENOMIC DNA]</scope>
    <source>
        <strain evidence="3">M2BS4Y-1</strain>
    </source>
</reference>
<evidence type="ECO:0000313" key="3">
    <source>
        <dbReference type="Proteomes" id="UP000265750"/>
    </source>
</evidence>
<accession>A0A3A1WPQ7</accession>
<feature type="region of interest" description="Disordered" evidence="1">
    <location>
        <begin position="106"/>
        <end position="125"/>
    </location>
</feature>
<organism evidence="2 3">
    <name type="scientific">Aureimonas flava</name>
    <dbReference type="NCBI Taxonomy" id="2320271"/>
    <lineage>
        <taxon>Bacteria</taxon>
        <taxon>Pseudomonadati</taxon>
        <taxon>Pseudomonadota</taxon>
        <taxon>Alphaproteobacteria</taxon>
        <taxon>Hyphomicrobiales</taxon>
        <taxon>Aurantimonadaceae</taxon>
        <taxon>Aureimonas</taxon>
    </lineage>
</organism>
<sequence>MRYWEGYQQEPEDEPYTYYRKGQWAVTNGGMEGTPTPKLDPSGEQEGIYQIDASVIGPQWLDHVVVKHWVDLEEFIEALRMAIKIHRKDVPSEELEKAIAAARARRQDHASIFPPEPPPRDFGVL</sequence>
<dbReference type="AlphaFoldDB" id="A0A3A1WPQ7"/>
<dbReference type="Proteomes" id="UP000265750">
    <property type="component" value="Unassembled WGS sequence"/>
</dbReference>
<evidence type="ECO:0000313" key="2">
    <source>
        <dbReference type="EMBL" id="RIX99511.1"/>
    </source>
</evidence>
<gene>
    <name evidence="2" type="ORF">D3218_13630</name>
</gene>
<dbReference type="EMBL" id="QYRN01000007">
    <property type="protein sequence ID" value="RIX99511.1"/>
    <property type="molecule type" value="Genomic_DNA"/>
</dbReference>
<name>A0A3A1WPQ7_9HYPH</name>
<protein>
    <submittedName>
        <fullName evidence="2">Uncharacterized protein</fullName>
    </submittedName>
</protein>
<evidence type="ECO:0000256" key="1">
    <source>
        <dbReference type="SAM" id="MobiDB-lite"/>
    </source>
</evidence>
<comment type="caution">
    <text evidence="2">The sequence shown here is derived from an EMBL/GenBank/DDBJ whole genome shotgun (WGS) entry which is preliminary data.</text>
</comment>
<proteinExistence type="predicted"/>
<dbReference type="RefSeq" id="WP_119540644.1">
    <property type="nucleotide sequence ID" value="NZ_QYRN01000007.1"/>
</dbReference>
<keyword evidence="3" id="KW-1185">Reference proteome</keyword>